<protein>
    <submittedName>
        <fullName evidence="1">Uncharacterized protein</fullName>
    </submittedName>
</protein>
<reference evidence="1" key="1">
    <citation type="submission" date="2023-10" db="EMBL/GenBank/DDBJ databases">
        <title>Genome assemblies of two species of porcelain crab, Petrolisthes cinctipes and Petrolisthes manimaculis (Anomura: Porcellanidae).</title>
        <authorList>
            <person name="Angst P."/>
        </authorList>
    </citation>
    <scope>NUCLEOTIDE SEQUENCE</scope>
    <source>
        <strain evidence="1">PB745_01</strain>
        <tissue evidence="1">Gill</tissue>
    </source>
</reference>
<organism evidence="1 2">
    <name type="scientific">Petrolisthes cinctipes</name>
    <name type="common">Flat porcelain crab</name>
    <dbReference type="NCBI Taxonomy" id="88211"/>
    <lineage>
        <taxon>Eukaryota</taxon>
        <taxon>Metazoa</taxon>
        <taxon>Ecdysozoa</taxon>
        <taxon>Arthropoda</taxon>
        <taxon>Crustacea</taxon>
        <taxon>Multicrustacea</taxon>
        <taxon>Malacostraca</taxon>
        <taxon>Eumalacostraca</taxon>
        <taxon>Eucarida</taxon>
        <taxon>Decapoda</taxon>
        <taxon>Pleocyemata</taxon>
        <taxon>Anomura</taxon>
        <taxon>Galatheoidea</taxon>
        <taxon>Porcellanidae</taxon>
        <taxon>Petrolisthes</taxon>
    </lineage>
</organism>
<keyword evidence="2" id="KW-1185">Reference proteome</keyword>
<feature type="non-terminal residue" evidence="1">
    <location>
        <position position="1"/>
    </location>
</feature>
<sequence length="49" mass="5964">MHYFTLPYEAERRQDFSMCLVPKIFFGTRTHKQIAQIVKELRRTAYKDV</sequence>
<dbReference type="AlphaFoldDB" id="A0AAE1EHL4"/>
<dbReference type="Gene3D" id="3.40.50.300">
    <property type="entry name" value="P-loop containing nucleotide triphosphate hydrolases"/>
    <property type="match status" value="1"/>
</dbReference>
<proteinExistence type="predicted"/>
<dbReference type="InterPro" id="IPR027417">
    <property type="entry name" value="P-loop_NTPase"/>
</dbReference>
<gene>
    <name evidence="1" type="ORF">Pcinc_040794</name>
</gene>
<name>A0AAE1EHL4_PETCI</name>
<evidence type="ECO:0000313" key="2">
    <source>
        <dbReference type="Proteomes" id="UP001286313"/>
    </source>
</evidence>
<comment type="caution">
    <text evidence="1">The sequence shown here is derived from an EMBL/GenBank/DDBJ whole genome shotgun (WGS) entry which is preliminary data.</text>
</comment>
<accession>A0AAE1EHL4</accession>
<dbReference type="Proteomes" id="UP001286313">
    <property type="component" value="Unassembled WGS sequence"/>
</dbReference>
<evidence type="ECO:0000313" key="1">
    <source>
        <dbReference type="EMBL" id="KAK3852627.1"/>
    </source>
</evidence>
<dbReference type="EMBL" id="JAWQEG010007327">
    <property type="protein sequence ID" value="KAK3852627.1"/>
    <property type="molecule type" value="Genomic_DNA"/>
</dbReference>